<gene>
    <name evidence="2" type="ORF">JQS30_15395</name>
</gene>
<accession>A0A895XMX0</accession>
<keyword evidence="3" id="KW-1185">Reference proteome</keyword>
<evidence type="ECO:0000256" key="1">
    <source>
        <dbReference type="SAM" id="MobiDB-lite"/>
    </source>
</evidence>
<dbReference type="Proteomes" id="UP000662939">
    <property type="component" value="Chromosome"/>
</dbReference>
<proteinExistence type="predicted"/>
<name>A0A895XMX0_9ACTN</name>
<dbReference type="RefSeq" id="WP_213171123.1">
    <property type="nucleotide sequence ID" value="NZ_CP070496.1"/>
</dbReference>
<organism evidence="2 3">
    <name type="scientific">Natronoglycomyces albus</name>
    <dbReference type="NCBI Taxonomy" id="2811108"/>
    <lineage>
        <taxon>Bacteria</taxon>
        <taxon>Bacillati</taxon>
        <taxon>Actinomycetota</taxon>
        <taxon>Actinomycetes</taxon>
        <taxon>Glycomycetales</taxon>
        <taxon>Glycomycetaceae</taxon>
        <taxon>Natronoglycomyces</taxon>
    </lineage>
</organism>
<dbReference type="KEGG" id="nav:JQS30_15395"/>
<reference evidence="2" key="1">
    <citation type="submission" date="2021-02" db="EMBL/GenBank/DDBJ databases">
        <title>Natronoglycomyces albus gen. nov., sp. nov, a haloalkaliphilic actinobacterium from a soda solonchak soil.</title>
        <authorList>
            <person name="Sorokin D.Y."/>
            <person name="Khijniak T.V."/>
            <person name="Zakharycheva A.P."/>
            <person name="Boueva O.V."/>
            <person name="Ariskina E.V."/>
            <person name="Hahnke R.L."/>
            <person name="Bunk B."/>
            <person name="Sproer C."/>
            <person name="Schumann P."/>
            <person name="Evtushenko L.I."/>
            <person name="Kublanov I.V."/>
        </authorList>
    </citation>
    <scope>NUCLEOTIDE SEQUENCE</scope>
    <source>
        <strain evidence="2">DSM 106290</strain>
    </source>
</reference>
<dbReference type="AlphaFoldDB" id="A0A895XMX0"/>
<dbReference type="EMBL" id="CP070496">
    <property type="protein sequence ID" value="QSB05122.1"/>
    <property type="molecule type" value="Genomic_DNA"/>
</dbReference>
<evidence type="ECO:0000313" key="2">
    <source>
        <dbReference type="EMBL" id="QSB05122.1"/>
    </source>
</evidence>
<protein>
    <submittedName>
        <fullName evidence="2">Uncharacterized protein</fullName>
    </submittedName>
</protein>
<sequence>MGTSDASSNRSFPNPVQPGDITLAQVDSLQAQSDDVAHMLTSILAEETFDYLPIELSNDFLAAKIKNDSLVRMISQLRKTLEEEP</sequence>
<evidence type="ECO:0000313" key="3">
    <source>
        <dbReference type="Proteomes" id="UP000662939"/>
    </source>
</evidence>
<feature type="region of interest" description="Disordered" evidence="1">
    <location>
        <begin position="1"/>
        <end position="20"/>
    </location>
</feature>
<feature type="compositionally biased region" description="Polar residues" evidence="1">
    <location>
        <begin position="1"/>
        <end position="14"/>
    </location>
</feature>